<feature type="binding site" evidence="1">
    <location>
        <position position="159"/>
    </location>
    <ligand>
        <name>Mn(2+)</name>
        <dbReference type="ChEBI" id="CHEBI:29035"/>
        <label>2</label>
    </ligand>
</feature>
<keyword evidence="1" id="KW-0464">Manganese</keyword>
<dbReference type="InterPro" id="IPR002933">
    <property type="entry name" value="Peptidase_M20"/>
</dbReference>
<feature type="domain" description="Peptidase M20 dimerisation" evidence="2">
    <location>
        <begin position="208"/>
        <end position="302"/>
    </location>
</feature>
<evidence type="ECO:0000313" key="4">
    <source>
        <dbReference type="Proteomes" id="UP000467327"/>
    </source>
</evidence>
<reference evidence="3 4" key="1">
    <citation type="journal article" date="2019" name="Emerg. Microbes Infect.">
        <title>Comprehensive subspecies identification of 175 nontuberculous mycobacteria species based on 7547 genomic profiles.</title>
        <authorList>
            <person name="Matsumoto Y."/>
            <person name="Kinjo T."/>
            <person name="Motooka D."/>
            <person name="Nabeya D."/>
            <person name="Jung N."/>
            <person name="Uechi K."/>
            <person name="Horii T."/>
            <person name="Iida T."/>
            <person name="Fujita J."/>
            <person name="Nakamura S."/>
        </authorList>
    </citation>
    <scope>NUCLEOTIDE SEQUENCE [LARGE SCALE GENOMIC DNA]</scope>
    <source>
        <strain evidence="3 4">JCM 6376</strain>
    </source>
</reference>
<accession>A0AAD1HL49</accession>
<evidence type="ECO:0000313" key="3">
    <source>
        <dbReference type="EMBL" id="BBX07121.1"/>
    </source>
</evidence>
<dbReference type="InterPro" id="IPR017439">
    <property type="entry name" value="Amidohydrolase"/>
</dbReference>
<dbReference type="InterPro" id="IPR011650">
    <property type="entry name" value="Peptidase_M20_dimer"/>
</dbReference>
<dbReference type="Gene3D" id="3.30.70.360">
    <property type="match status" value="1"/>
</dbReference>
<dbReference type="PANTHER" id="PTHR11014:SF63">
    <property type="entry name" value="METALLOPEPTIDASE, PUTATIVE (AFU_ORTHOLOGUE AFUA_6G09600)-RELATED"/>
    <property type="match status" value="1"/>
</dbReference>
<dbReference type="SUPFAM" id="SSF53187">
    <property type="entry name" value="Zn-dependent exopeptidases"/>
    <property type="match status" value="1"/>
</dbReference>
<dbReference type="KEGG" id="maic:MAIC_19240"/>
<sequence>MAETSIADSTTGRDGAILAGLPAVRQWQEDFYRDLHRHPELSHQEHRTAGLVAEKLRESGIEVREGIGGTGVIGIIRAGEGPVVLLRADMDALPVQEATGLAYASTERAIDASGNEVPVMHACGHDVHVTCLLGASELLARHAEQWNGTVIALFQPAEEVGDGARGMVNDGLREAIPDVDVAMAQHVLPLPAGVVGTHRGPFLAAADSMRITVFGRGAHGSMPQAAVDSVVLAAMIVIRLQTIVSREVAAADTVVLTVGSIRAGTKSNVIGDRAVLELNLRTFDESTRTSVLNAIRRIVIAECQASDSPEEPEFELYDSFPLTVNDDEVTGRVHDAFARHFGARLHAMPQGAASEDFSDIPTALGVPFTYWGIGGIDEQHYRRAVQNGRVSQDIPVNHSPGFAPVIQPTLDTGTEALVVAALAWLAP</sequence>
<feature type="binding site" evidence="1">
    <location>
        <position position="125"/>
    </location>
    <ligand>
        <name>Mn(2+)</name>
        <dbReference type="ChEBI" id="CHEBI:29035"/>
        <label>2</label>
    </ligand>
</feature>
<keyword evidence="4" id="KW-1185">Reference proteome</keyword>
<dbReference type="PANTHER" id="PTHR11014">
    <property type="entry name" value="PEPTIDASE M20 FAMILY MEMBER"/>
    <property type="match status" value="1"/>
</dbReference>
<name>A0AAD1HL49_9MYCO</name>
<dbReference type="Proteomes" id="UP000467327">
    <property type="component" value="Chromosome"/>
</dbReference>
<comment type="cofactor">
    <cofactor evidence="1">
        <name>Mn(2+)</name>
        <dbReference type="ChEBI" id="CHEBI:29035"/>
    </cofactor>
    <text evidence="1">The Mn(2+) ion enhances activity.</text>
</comment>
<dbReference type="GO" id="GO:0046872">
    <property type="term" value="F:metal ion binding"/>
    <property type="evidence" value="ECO:0007669"/>
    <property type="project" value="UniProtKB-KW"/>
</dbReference>
<dbReference type="GO" id="GO:0016787">
    <property type="term" value="F:hydrolase activity"/>
    <property type="evidence" value="ECO:0007669"/>
    <property type="project" value="InterPro"/>
</dbReference>
<dbReference type="Gene3D" id="3.40.630.10">
    <property type="entry name" value="Zn peptidases"/>
    <property type="match status" value="1"/>
</dbReference>
<feature type="binding site" evidence="1">
    <location>
        <position position="123"/>
    </location>
    <ligand>
        <name>Mn(2+)</name>
        <dbReference type="ChEBI" id="CHEBI:29035"/>
        <label>2</label>
    </ligand>
</feature>
<dbReference type="PIRSF" id="PIRSF005962">
    <property type="entry name" value="Pept_M20D_amidohydro"/>
    <property type="match status" value="1"/>
</dbReference>
<organism evidence="3 4">
    <name type="scientific">Mycolicibacterium aichiense</name>
    <dbReference type="NCBI Taxonomy" id="1799"/>
    <lineage>
        <taxon>Bacteria</taxon>
        <taxon>Bacillati</taxon>
        <taxon>Actinomycetota</taxon>
        <taxon>Actinomycetes</taxon>
        <taxon>Mycobacteriales</taxon>
        <taxon>Mycobacteriaceae</taxon>
        <taxon>Mycolicibacterium</taxon>
    </lineage>
</organism>
<evidence type="ECO:0000256" key="1">
    <source>
        <dbReference type="PIRSR" id="PIRSR005962-1"/>
    </source>
</evidence>
<keyword evidence="1" id="KW-0479">Metal-binding</keyword>
<dbReference type="RefSeq" id="WP_115319391.1">
    <property type="nucleotide sequence ID" value="NZ_AP022561.1"/>
</dbReference>
<dbReference type="NCBIfam" id="TIGR01891">
    <property type="entry name" value="amidohydrolases"/>
    <property type="match status" value="1"/>
</dbReference>
<dbReference type="SUPFAM" id="SSF55031">
    <property type="entry name" value="Bacterial exopeptidase dimerisation domain"/>
    <property type="match status" value="1"/>
</dbReference>
<protein>
    <submittedName>
        <fullName evidence="3">Peptidase</fullName>
    </submittedName>
</protein>
<proteinExistence type="predicted"/>
<dbReference type="InterPro" id="IPR036264">
    <property type="entry name" value="Bact_exopeptidase_dim_dom"/>
</dbReference>
<gene>
    <name evidence="3" type="ORF">MAIC_19240</name>
</gene>
<evidence type="ECO:0000259" key="2">
    <source>
        <dbReference type="Pfam" id="PF07687"/>
    </source>
</evidence>
<dbReference type="Pfam" id="PF07687">
    <property type="entry name" value="M20_dimer"/>
    <property type="match status" value="1"/>
</dbReference>
<feature type="binding site" evidence="1">
    <location>
        <position position="186"/>
    </location>
    <ligand>
        <name>Mn(2+)</name>
        <dbReference type="ChEBI" id="CHEBI:29035"/>
        <label>2</label>
    </ligand>
</feature>
<dbReference type="EMBL" id="AP022561">
    <property type="protein sequence ID" value="BBX07121.1"/>
    <property type="molecule type" value="Genomic_DNA"/>
</dbReference>
<dbReference type="AlphaFoldDB" id="A0AAD1HL49"/>
<dbReference type="Pfam" id="PF01546">
    <property type="entry name" value="Peptidase_M20"/>
    <property type="match status" value="1"/>
</dbReference>